<dbReference type="FunFam" id="3.40.50.2020:FF:000007">
    <property type="entry name" value="Ribose-phosphate pyrophosphokinase"/>
    <property type="match status" value="1"/>
</dbReference>
<dbReference type="SUPFAM" id="SSF53271">
    <property type="entry name" value="PRTase-like"/>
    <property type="match status" value="2"/>
</dbReference>
<comment type="pathway">
    <text evidence="1">Metabolic intermediate biosynthesis; 5-phospho-alpha-D-ribose 1-diphosphate biosynthesis; 5-phospho-alpha-D-ribose 1-diphosphate from D-ribose 5-phosphate (route I): step 1/1.</text>
</comment>
<gene>
    <name evidence="13" type="ORF">HAKA00212_LOCUS18171</name>
</gene>
<evidence type="ECO:0000256" key="1">
    <source>
        <dbReference type="ARBA" id="ARBA00004996"/>
    </source>
</evidence>
<comment type="similarity">
    <text evidence="2">Belongs to the ribose-phosphate pyrophosphokinase family.</text>
</comment>
<keyword evidence="6" id="KW-0545">Nucleotide biosynthesis</keyword>
<evidence type="ECO:0000256" key="2">
    <source>
        <dbReference type="ARBA" id="ARBA00006478"/>
    </source>
</evidence>
<organism evidence="13">
    <name type="scientific">Heterosigma akashiwo</name>
    <name type="common">Chromophytic alga</name>
    <name type="synonym">Heterosigma carterae</name>
    <dbReference type="NCBI Taxonomy" id="2829"/>
    <lineage>
        <taxon>Eukaryota</taxon>
        <taxon>Sar</taxon>
        <taxon>Stramenopiles</taxon>
        <taxon>Ochrophyta</taxon>
        <taxon>Raphidophyceae</taxon>
        <taxon>Chattonellales</taxon>
        <taxon>Chattonellaceae</taxon>
        <taxon>Heterosigma</taxon>
    </lineage>
</organism>
<dbReference type="AlphaFoldDB" id="A0A6T5N5G5"/>
<keyword evidence="9" id="KW-0067">ATP-binding</keyword>
<dbReference type="InterPro" id="IPR029057">
    <property type="entry name" value="PRTase-like"/>
</dbReference>
<dbReference type="PANTHER" id="PTHR10210">
    <property type="entry name" value="RIBOSE-PHOSPHATE DIPHOSPHOKINASE FAMILY MEMBER"/>
    <property type="match status" value="1"/>
</dbReference>
<evidence type="ECO:0000256" key="6">
    <source>
        <dbReference type="ARBA" id="ARBA00022727"/>
    </source>
</evidence>
<dbReference type="GO" id="GO:0005524">
    <property type="term" value="F:ATP binding"/>
    <property type="evidence" value="ECO:0007669"/>
    <property type="project" value="UniProtKB-KW"/>
</dbReference>
<keyword evidence="5" id="KW-0479">Metal-binding</keyword>
<protein>
    <recommendedName>
        <fullName evidence="3">ribose-phosphate diphosphokinase</fullName>
        <ecNumber evidence="3">2.7.6.1</ecNumber>
    </recommendedName>
</protein>
<evidence type="ECO:0000256" key="8">
    <source>
        <dbReference type="ARBA" id="ARBA00022777"/>
    </source>
</evidence>
<dbReference type="Gene3D" id="3.40.50.2020">
    <property type="match status" value="2"/>
</dbReference>
<evidence type="ECO:0000256" key="9">
    <source>
        <dbReference type="ARBA" id="ARBA00022840"/>
    </source>
</evidence>
<dbReference type="GO" id="GO:0005737">
    <property type="term" value="C:cytoplasm"/>
    <property type="evidence" value="ECO:0007669"/>
    <property type="project" value="TreeGrafter"/>
</dbReference>
<keyword evidence="7" id="KW-0547">Nucleotide-binding</keyword>
<evidence type="ECO:0000256" key="11">
    <source>
        <dbReference type="ARBA" id="ARBA00049535"/>
    </source>
</evidence>
<dbReference type="Pfam" id="PF14572">
    <property type="entry name" value="Pribosyl_synth"/>
    <property type="match status" value="1"/>
</dbReference>
<dbReference type="InterPro" id="IPR029099">
    <property type="entry name" value="Pribosyltran_N"/>
</dbReference>
<dbReference type="GO" id="GO:0006164">
    <property type="term" value="P:purine nucleotide biosynthetic process"/>
    <property type="evidence" value="ECO:0007669"/>
    <property type="project" value="TreeGrafter"/>
</dbReference>
<evidence type="ECO:0000313" key="13">
    <source>
        <dbReference type="EMBL" id="CAE0639356.1"/>
    </source>
</evidence>
<comment type="catalytic activity">
    <reaction evidence="11">
        <text>D-ribose 5-phosphate + ATP = 5-phospho-alpha-D-ribose 1-diphosphate + AMP + H(+)</text>
        <dbReference type="Rhea" id="RHEA:15609"/>
        <dbReference type="ChEBI" id="CHEBI:15378"/>
        <dbReference type="ChEBI" id="CHEBI:30616"/>
        <dbReference type="ChEBI" id="CHEBI:58017"/>
        <dbReference type="ChEBI" id="CHEBI:78346"/>
        <dbReference type="ChEBI" id="CHEBI:456215"/>
        <dbReference type="EC" id="2.7.6.1"/>
    </reaction>
</comment>
<dbReference type="EC" id="2.7.6.1" evidence="3"/>
<dbReference type="InterPro" id="IPR000836">
    <property type="entry name" value="PRTase_dom"/>
</dbReference>
<evidence type="ECO:0000256" key="10">
    <source>
        <dbReference type="ARBA" id="ARBA00022842"/>
    </source>
</evidence>
<dbReference type="GO" id="GO:0016301">
    <property type="term" value="F:kinase activity"/>
    <property type="evidence" value="ECO:0007669"/>
    <property type="project" value="UniProtKB-KW"/>
</dbReference>
<dbReference type="GO" id="GO:0000287">
    <property type="term" value="F:magnesium ion binding"/>
    <property type="evidence" value="ECO:0007669"/>
    <property type="project" value="InterPro"/>
</dbReference>
<accession>A0A6T5N5G5</accession>
<feature type="domain" description="Ribose-phosphate pyrophosphokinase N-terminal" evidence="12">
    <location>
        <begin position="91"/>
        <end position="190"/>
    </location>
</feature>
<dbReference type="GO" id="GO:0002189">
    <property type="term" value="C:ribose phosphate diphosphokinase complex"/>
    <property type="evidence" value="ECO:0007669"/>
    <property type="project" value="TreeGrafter"/>
</dbReference>
<dbReference type="GO" id="GO:0004749">
    <property type="term" value="F:ribose phosphate diphosphokinase activity"/>
    <property type="evidence" value="ECO:0007669"/>
    <property type="project" value="UniProtKB-EC"/>
</dbReference>
<dbReference type="InterPro" id="IPR005946">
    <property type="entry name" value="Rib-P_diPkinase"/>
</dbReference>
<sequence>MASLMHRFSSLTARTQRPIINSLLNFRQVHVLQKKDIRMAGRAKKHGNLAALALGGLAVAGGGVALCETKWGAEYDPDNHGPYFPENYEKIKIIGGNGNKKLAEEVAEALGINLMKSRTAQYADGEVMVQLDENVRGKDIYVVQSCAAPVNVAIMELLLTCSAVARASAKRVTAVIPYFAYKHHRRGAPISTGLKSRFLWSASSDFAKMLEVVGVDRVIAVDLQRPGQGHEACFFSPQIPVETIMTTEMAAKYMAKRMHFPRPVCVVAPNSETIKKARKFELKFRKRVLVPTSLGAFLPKQASSGPVAPTSKAFEFMGDVEGKDVVIVEDLVDTGATCVEMARQLRAAGAADIYVCASHGLFGPGSIERLRESGVKKVVVLNTLPLPEGQDWQGMVEQIPIGKWLAQLIKTEHLRSNDFDDDLEDEDAEDMREL</sequence>
<name>A0A6T5N5G5_HETAK</name>
<dbReference type="PANTHER" id="PTHR10210:SF32">
    <property type="entry name" value="RIBOSE-PHOSPHATE PYROPHOSPHOKINASE 2"/>
    <property type="match status" value="1"/>
</dbReference>
<proteinExistence type="inferred from homology"/>
<dbReference type="NCBIfam" id="TIGR01251">
    <property type="entry name" value="ribP_PPkin"/>
    <property type="match status" value="1"/>
</dbReference>
<evidence type="ECO:0000259" key="12">
    <source>
        <dbReference type="Pfam" id="PF13793"/>
    </source>
</evidence>
<evidence type="ECO:0000256" key="5">
    <source>
        <dbReference type="ARBA" id="ARBA00022723"/>
    </source>
</evidence>
<dbReference type="EMBL" id="HBIU01039871">
    <property type="protein sequence ID" value="CAE0639356.1"/>
    <property type="molecule type" value="Transcribed_RNA"/>
</dbReference>
<dbReference type="SMART" id="SM01400">
    <property type="entry name" value="Pribosyltran_N"/>
    <property type="match status" value="1"/>
</dbReference>
<dbReference type="GO" id="GO:0006015">
    <property type="term" value="P:5-phosphoribose 1-diphosphate biosynthetic process"/>
    <property type="evidence" value="ECO:0007669"/>
    <property type="project" value="TreeGrafter"/>
</dbReference>
<keyword evidence="8" id="KW-0418">Kinase</keyword>
<reference evidence="13" key="1">
    <citation type="submission" date="2021-01" db="EMBL/GenBank/DDBJ databases">
        <authorList>
            <person name="Corre E."/>
            <person name="Pelletier E."/>
            <person name="Niang G."/>
            <person name="Scheremetjew M."/>
            <person name="Finn R."/>
            <person name="Kale V."/>
            <person name="Holt S."/>
            <person name="Cochrane G."/>
            <person name="Meng A."/>
            <person name="Brown T."/>
            <person name="Cohen L."/>
        </authorList>
    </citation>
    <scope>NUCLEOTIDE SEQUENCE</scope>
    <source>
        <strain evidence="13">CCMP3107</strain>
    </source>
</reference>
<keyword evidence="4" id="KW-0808">Transferase</keyword>
<evidence type="ECO:0000256" key="7">
    <source>
        <dbReference type="ARBA" id="ARBA00022741"/>
    </source>
</evidence>
<evidence type="ECO:0000256" key="3">
    <source>
        <dbReference type="ARBA" id="ARBA00013247"/>
    </source>
</evidence>
<dbReference type="Pfam" id="PF13793">
    <property type="entry name" value="Pribosyltran_N"/>
    <property type="match status" value="1"/>
</dbReference>
<dbReference type="CDD" id="cd06223">
    <property type="entry name" value="PRTases_typeI"/>
    <property type="match status" value="1"/>
</dbReference>
<keyword evidence="10" id="KW-0460">Magnesium</keyword>
<evidence type="ECO:0000256" key="4">
    <source>
        <dbReference type="ARBA" id="ARBA00022679"/>
    </source>
</evidence>